<keyword evidence="11" id="KW-1185">Reference proteome</keyword>
<keyword evidence="1 6" id="KW-0479">Metal-binding</keyword>
<dbReference type="Gene3D" id="3.40.1800.20">
    <property type="match status" value="1"/>
</dbReference>
<dbReference type="SMART" id="SM00868">
    <property type="entry name" value="zf-AD"/>
    <property type="match status" value="1"/>
</dbReference>
<sequence>MVMCFAPDCKHYSERGTCRFLTFPKDPAEKKRWISLVRRKDREPSVYSLLCSCHFVNSDRKNGPTIFEHNKSKRFLEVQSTITSKRKRAKNQVQNVETDTISTFQDPVLLMEIQPFHIKEKKQRKPAALQNVNDVDWIPSVNMGYQSHSIKRKGDLKLKERVFRGNKCKQLDIAKSSLDDSSKSKLIEDLPLNQQLQQTNQQLQQTNQQLQENSHKPSLKNNLPQVGKGKHYIFLVESENTTDIPKDEMLDNERDSMNHVIEELKRKCRTCLIRKGTTDLFTSKHDGILFCDLLSSFSLAEVHQTDGLPKTICSHCANFIINAYTFKKQVEQSLITLKSAIYQLGSLKTEEPRSPITNPNVFTKRKRISKESEANLKRFNRQIERIDNNKYGSENNSTTEGTFVNEYECIIKTEDSDTPPEKLLIRTYDESDTESDVEIQSDVVDEIIKIEMYNDSDESTESETELQNKMTAEDESTESENELQSKMRTETMIETYQDKTCRKYIRNYMTSSRFKEVSNDRVKNSIDKKHILKHFDKDPLEIGDESSKAIQ</sequence>
<feature type="binding site" evidence="6">
    <location>
        <position position="313"/>
    </location>
    <ligand>
        <name>Zn(2+)</name>
        <dbReference type="ChEBI" id="CHEBI:29105"/>
    </ligand>
</feature>
<evidence type="ECO:0000256" key="3">
    <source>
        <dbReference type="ARBA" id="ARBA00022833"/>
    </source>
</evidence>
<keyword evidence="2 5" id="KW-0863">Zinc-finger</keyword>
<keyword evidence="3 6" id="KW-0862">Zinc</keyword>
<dbReference type="PROSITE" id="PS51915">
    <property type="entry name" value="ZAD"/>
    <property type="match status" value="1"/>
</dbReference>
<dbReference type="GeneID" id="126882069"/>
<dbReference type="Pfam" id="PF07776">
    <property type="entry name" value="zf-AD"/>
    <property type="match status" value="1"/>
</dbReference>
<evidence type="ECO:0000256" key="5">
    <source>
        <dbReference type="PROSITE-ProRule" id="PRU00309"/>
    </source>
</evidence>
<evidence type="ECO:0000313" key="10">
    <source>
        <dbReference type="EnsemblMetazoa" id="XP_050502849.1"/>
    </source>
</evidence>
<organism evidence="10 11">
    <name type="scientific">Diabrotica virgifera virgifera</name>
    <name type="common">western corn rootworm</name>
    <dbReference type="NCBI Taxonomy" id="50390"/>
    <lineage>
        <taxon>Eukaryota</taxon>
        <taxon>Metazoa</taxon>
        <taxon>Ecdysozoa</taxon>
        <taxon>Arthropoda</taxon>
        <taxon>Hexapoda</taxon>
        <taxon>Insecta</taxon>
        <taxon>Pterygota</taxon>
        <taxon>Neoptera</taxon>
        <taxon>Endopterygota</taxon>
        <taxon>Coleoptera</taxon>
        <taxon>Polyphaga</taxon>
        <taxon>Cucujiformia</taxon>
        <taxon>Chrysomeloidea</taxon>
        <taxon>Chrysomelidae</taxon>
        <taxon>Galerucinae</taxon>
        <taxon>Diabroticina</taxon>
        <taxon>Diabroticites</taxon>
        <taxon>Diabrotica</taxon>
    </lineage>
</organism>
<dbReference type="RefSeq" id="XP_050502849.1">
    <property type="nucleotide sequence ID" value="XM_050646892.1"/>
</dbReference>
<evidence type="ECO:0000256" key="4">
    <source>
        <dbReference type="ARBA" id="ARBA00023125"/>
    </source>
</evidence>
<feature type="compositionally biased region" description="Acidic residues" evidence="7">
    <location>
        <begin position="454"/>
        <end position="464"/>
    </location>
</feature>
<feature type="binding site" evidence="6">
    <location>
        <position position="268"/>
    </location>
    <ligand>
        <name>Zn(2+)</name>
        <dbReference type="ChEBI" id="CHEBI:29105"/>
    </ligand>
</feature>
<evidence type="ECO:0000256" key="6">
    <source>
        <dbReference type="PROSITE-ProRule" id="PRU01263"/>
    </source>
</evidence>
<feature type="domain" description="ZAD" evidence="9">
    <location>
        <begin position="266"/>
        <end position="340"/>
    </location>
</feature>
<accession>A0ABM5JY31</accession>
<protein>
    <submittedName>
        <fullName evidence="10">Uncharacterized protein</fullName>
    </submittedName>
</protein>
<feature type="domain" description="THAP-type" evidence="8">
    <location>
        <begin position="1"/>
        <end position="85"/>
    </location>
</feature>
<name>A0ABM5JY31_DIAVI</name>
<dbReference type="PROSITE" id="PS50950">
    <property type="entry name" value="ZF_THAP"/>
    <property type="match status" value="1"/>
</dbReference>
<keyword evidence="4 5" id="KW-0238">DNA-binding</keyword>
<evidence type="ECO:0000259" key="9">
    <source>
        <dbReference type="PROSITE" id="PS51915"/>
    </source>
</evidence>
<dbReference type="InterPro" id="IPR006612">
    <property type="entry name" value="THAP_Znf"/>
</dbReference>
<dbReference type="EnsemblMetazoa" id="XM_050646892.1">
    <property type="protein sequence ID" value="XP_050502849.1"/>
    <property type="gene ID" value="LOC126882069"/>
</dbReference>
<evidence type="ECO:0000256" key="7">
    <source>
        <dbReference type="SAM" id="MobiDB-lite"/>
    </source>
</evidence>
<feature type="region of interest" description="Disordered" evidence="7">
    <location>
        <begin position="453"/>
        <end position="490"/>
    </location>
</feature>
<dbReference type="SMART" id="SM00980">
    <property type="entry name" value="THAP"/>
    <property type="match status" value="1"/>
</dbReference>
<evidence type="ECO:0000256" key="2">
    <source>
        <dbReference type="ARBA" id="ARBA00022771"/>
    </source>
</evidence>
<dbReference type="InterPro" id="IPR012934">
    <property type="entry name" value="Znf_AD"/>
</dbReference>
<feature type="binding site" evidence="6">
    <location>
        <position position="316"/>
    </location>
    <ligand>
        <name>Zn(2+)</name>
        <dbReference type="ChEBI" id="CHEBI:29105"/>
    </ligand>
</feature>
<dbReference type="Pfam" id="PF05485">
    <property type="entry name" value="THAP"/>
    <property type="match status" value="1"/>
</dbReference>
<dbReference type="SUPFAM" id="SSF57716">
    <property type="entry name" value="Glucocorticoid receptor-like (DNA-binding domain)"/>
    <property type="match status" value="2"/>
</dbReference>
<evidence type="ECO:0000256" key="1">
    <source>
        <dbReference type="ARBA" id="ARBA00022723"/>
    </source>
</evidence>
<evidence type="ECO:0000259" key="8">
    <source>
        <dbReference type="PROSITE" id="PS50950"/>
    </source>
</evidence>
<feature type="binding site" evidence="6">
    <location>
        <position position="271"/>
    </location>
    <ligand>
        <name>Zn(2+)</name>
        <dbReference type="ChEBI" id="CHEBI:29105"/>
    </ligand>
</feature>
<reference evidence="10" key="1">
    <citation type="submission" date="2025-05" db="UniProtKB">
        <authorList>
            <consortium name="EnsemblMetazoa"/>
        </authorList>
    </citation>
    <scope>IDENTIFICATION</scope>
</reference>
<dbReference type="Proteomes" id="UP001652700">
    <property type="component" value="Unplaced"/>
</dbReference>
<evidence type="ECO:0000313" key="11">
    <source>
        <dbReference type="Proteomes" id="UP001652700"/>
    </source>
</evidence>
<proteinExistence type="predicted"/>